<keyword evidence="2" id="KW-1185">Reference proteome</keyword>
<reference evidence="1" key="1">
    <citation type="submission" date="2021-05" db="EMBL/GenBank/DDBJ databases">
        <authorList>
            <person name="Scholz U."/>
            <person name="Mascher M."/>
            <person name="Fiebig A."/>
        </authorList>
    </citation>
    <scope>NUCLEOTIDE SEQUENCE [LARGE SCALE GENOMIC DNA]</scope>
</reference>
<dbReference type="Proteomes" id="UP001732700">
    <property type="component" value="Chromosome 6C"/>
</dbReference>
<reference evidence="1" key="2">
    <citation type="submission" date="2025-09" db="UniProtKB">
        <authorList>
            <consortium name="EnsemblPlants"/>
        </authorList>
    </citation>
    <scope>IDENTIFICATION</scope>
</reference>
<evidence type="ECO:0000313" key="1">
    <source>
        <dbReference type="EnsemblPlants" id="AVESA.00010b.r2.6CG1130080.1.CDS.1"/>
    </source>
</evidence>
<name>A0ACD5Z4Z1_AVESA</name>
<protein>
    <submittedName>
        <fullName evidence="1">Uncharacterized protein</fullName>
    </submittedName>
</protein>
<dbReference type="EnsemblPlants" id="AVESA.00010b.r2.6CG1130080.1">
    <property type="protein sequence ID" value="AVESA.00010b.r2.6CG1130080.1.CDS.1"/>
    <property type="gene ID" value="AVESA.00010b.r2.6CG1130080"/>
</dbReference>
<accession>A0ACD5Z4Z1</accession>
<organism evidence="1 2">
    <name type="scientific">Avena sativa</name>
    <name type="common">Oat</name>
    <dbReference type="NCBI Taxonomy" id="4498"/>
    <lineage>
        <taxon>Eukaryota</taxon>
        <taxon>Viridiplantae</taxon>
        <taxon>Streptophyta</taxon>
        <taxon>Embryophyta</taxon>
        <taxon>Tracheophyta</taxon>
        <taxon>Spermatophyta</taxon>
        <taxon>Magnoliopsida</taxon>
        <taxon>Liliopsida</taxon>
        <taxon>Poales</taxon>
        <taxon>Poaceae</taxon>
        <taxon>BOP clade</taxon>
        <taxon>Pooideae</taxon>
        <taxon>Poodae</taxon>
        <taxon>Poeae</taxon>
        <taxon>Poeae Chloroplast Group 1 (Aveneae type)</taxon>
        <taxon>Aveninae</taxon>
        <taxon>Avena</taxon>
    </lineage>
</organism>
<evidence type="ECO:0000313" key="2">
    <source>
        <dbReference type="Proteomes" id="UP001732700"/>
    </source>
</evidence>
<sequence length="421" mass="45880">MRLHVALASRRRGQRNENLNSVPHGAHWRALRCNLTAETLHPWRLGCLAPLQREAVRDLVATLSSKSKGAVKDLRTHLYGAVFSVVARMCFGAGVDGRHVRALCRATLDFQLAIGVVRPFSRAGSVMDKLVERRRLRRLFAIDVRLKEMFLPLIAARGSPPRTCDDGGRRPYVDSLVDLRVPNDDDEDTAAAGNTDDGGRRALRDDETVSLIQEFLGAGTGTVAASLEWALAHLVDKPEVQEKLRREVDAEAAVSLPRGGAAMPYLQAVVLETLRMHPPLPVIPRHVQADTAAGVLGGTGVPPGDLYVNFAVADMGRDSKTWTNPDEFQPERFLAGGEAAGVGPLPGPKEIRMMPFGAGHRFCPGVGMAMVNMKCFLAALVREFEWAPSAATGVDLTELDGFFKEMKTPLSARVTRRNQSS</sequence>
<proteinExistence type="predicted"/>